<dbReference type="Gene3D" id="1.10.486.10">
    <property type="entry name" value="PCRA, domain 4"/>
    <property type="match status" value="1"/>
</dbReference>
<dbReference type="GO" id="GO:0033202">
    <property type="term" value="C:DNA helicase complex"/>
    <property type="evidence" value="ECO:0007669"/>
    <property type="project" value="TreeGrafter"/>
</dbReference>
<dbReference type="GO" id="GO:0005829">
    <property type="term" value="C:cytosol"/>
    <property type="evidence" value="ECO:0007669"/>
    <property type="project" value="TreeGrafter"/>
</dbReference>
<evidence type="ECO:0000259" key="12">
    <source>
        <dbReference type="PROSITE" id="PS51217"/>
    </source>
</evidence>
<dbReference type="PANTHER" id="PTHR11070:SF2">
    <property type="entry name" value="ATP-DEPENDENT DNA HELICASE SRS2"/>
    <property type="match status" value="1"/>
</dbReference>
<evidence type="ECO:0000259" key="11">
    <source>
        <dbReference type="PROSITE" id="PS51198"/>
    </source>
</evidence>
<feature type="domain" description="UvrD-like helicase ATP-binding" evidence="11">
    <location>
        <begin position="1"/>
        <end position="127"/>
    </location>
</feature>
<keyword evidence="7" id="KW-0413">Isomerase</keyword>
<comment type="similarity">
    <text evidence="1">Belongs to the helicase family. UvrD subfamily.</text>
</comment>
<evidence type="ECO:0000256" key="5">
    <source>
        <dbReference type="ARBA" id="ARBA00022840"/>
    </source>
</evidence>
<keyword evidence="6" id="KW-0238">DNA-binding</keyword>
<dbReference type="Gene3D" id="1.10.10.160">
    <property type="match status" value="1"/>
</dbReference>
<gene>
    <name evidence="13" type="ORF">S01H1_40718</name>
</gene>
<dbReference type="PROSITE" id="PS51198">
    <property type="entry name" value="UVRD_HELICASE_ATP_BIND"/>
    <property type="match status" value="1"/>
</dbReference>
<evidence type="ECO:0000313" key="13">
    <source>
        <dbReference type="EMBL" id="GAG08261.1"/>
    </source>
</evidence>
<keyword evidence="4" id="KW-0347">Helicase</keyword>
<dbReference type="GO" id="GO:0003677">
    <property type="term" value="F:DNA binding"/>
    <property type="evidence" value="ECO:0007669"/>
    <property type="project" value="UniProtKB-KW"/>
</dbReference>
<reference evidence="13" key="1">
    <citation type="journal article" date="2014" name="Front. Microbiol.">
        <title>High frequency of phylogenetically diverse reductive dehalogenase-homologous genes in deep subseafloor sedimentary metagenomes.</title>
        <authorList>
            <person name="Kawai M."/>
            <person name="Futagami T."/>
            <person name="Toyoda A."/>
            <person name="Takaki Y."/>
            <person name="Nishi S."/>
            <person name="Hori S."/>
            <person name="Arai W."/>
            <person name="Tsubouchi T."/>
            <person name="Morono Y."/>
            <person name="Uchiyama I."/>
            <person name="Ito T."/>
            <person name="Fujiyama A."/>
            <person name="Inagaki F."/>
            <person name="Takami H."/>
        </authorList>
    </citation>
    <scope>NUCLEOTIDE SEQUENCE</scope>
    <source>
        <strain evidence="13">Expedition CK06-06</strain>
    </source>
</reference>
<keyword evidence="2" id="KW-0547">Nucleotide-binding</keyword>
<dbReference type="Pfam" id="PF00580">
    <property type="entry name" value="UvrD-helicase"/>
    <property type="match status" value="1"/>
</dbReference>
<protein>
    <recommendedName>
        <fullName evidence="9">DNA 3'-5' helicase</fullName>
        <ecNumber evidence="9">5.6.2.4</ecNumber>
    </recommendedName>
</protein>
<feature type="non-terminal residue" evidence="13">
    <location>
        <position position="1"/>
    </location>
</feature>
<dbReference type="EMBL" id="BARS01025794">
    <property type="protein sequence ID" value="GAG08261.1"/>
    <property type="molecule type" value="Genomic_DNA"/>
</dbReference>
<dbReference type="InterPro" id="IPR027417">
    <property type="entry name" value="P-loop_NTPase"/>
</dbReference>
<evidence type="ECO:0000256" key="10">
    <source>
        <dbReference type="ARBA" id="ARBA00048988"/>
    </source>
</evidence>
<evidence type="ECO:0000256" key="8">
    <source>
        <dbReference type="ARBA" id="ARBA00034617"/>
    </source>
</evidence>
<dbReference type="CDD" id="cd17932">
    <property type="entry name" value="DEXQc_UvrD"/>
    <property type="match status" value="1"/>
</dbReference>
<evidence type="ECO:0000256" key="2">
    <source>
        <dbReference type="ARBA" id="ARBA00022741"/>
    </source>
</evidence>
<dbReference type="SUPFAM" id="SSF52540">
    <property type="entry name" value="P-loop containing nucleoside triphosphate hydrolases"/>
    <property type="match status" value="1"/>
</dbReference>
<name>X0W6E8_9ZZZZ</name>
<dbReference type="PROSITE" id="PS51217">
    <property type="entry name" value="UVRD_HELICASE_CTER"/>
    <property type="match status" value="1"/>
</dbReference>
<dbReference type="GO" id="GO:0000725">
    <property type="term" value="P:recombinational repair"/>
    <property type="evidence" value="ECO:0007669"/>
    <property type="project" value="TreeGrafter"/>
</dbReference>
<dbReference type="PANTHER" id="PTHR11070">
    <property type="entry name" value="UVRD / RECB / PCRA DNA HELICASE FAMILY MEMBER"/>
    <property type="match status" value="1"/>
</dbReference>
<comment type="catalytic activity">
    <reaction evidence="10">
        <text>ATP + H2O = ADP + phosphate + H(+)</text>
        <dbReference type="Rhea" id="RHEA:13065"/>
        <dbReference type="ChEBI" id="CHEBI:15377"/>
        <dbReference type="ChEBI" id="CHEBI:15378"/>
        <dbReference type="ChEBI" id="CHEBI:30616"/>
        <dbReference type="ChEBI" id="CHEBI:43474"/>
        <dbReference type="ChEBI" id="CHEBI:456216"/>
        <dbReference type="EC" id="5.6.2.4"/>
    </reaction>
</comment>
<evidence type="ECO:0000256" key="4">
    <source>
        <dbReference type="ARBA" id="ARBA00022806"/>
    </source>
</evidence>
<dbReference type="InterPro" id="IPR014016">
    <property type="entry name" value="UvrD-like_ATP-bd"/>
</dbReference>
<proteinExistence type="inferred from homology"/>
<dbReference type="GO" id="GO:0005524">
    <property type="term" value="F:ATP binding"/>
    <property type="evidence" value="ECO:0007669"/>
    <property type="project" value="UniProtKB-KW"/>
</dbReference>
<accession>X0W6E8</accession>
<comment type="catalytic activity">
    <reaction evidence="8">
        <text>Couples ATP hydrolysis with the unwinding of duplex DNA by translocating in the 3'-5' direction.</text>
        <dbReference type="EC" id="5.6.2.4"/>
    </reaction>
</comment>
<sequence>NNTIFQGNPEFYRGYCKYLKIMAEHKFLDFATIIEKLVNILENEQNELLRIRDKIRYVVVDEYQDINPIQEKLINLIADVNGNLCVVGDDDQAIFEFQGANVNNILTFSTRYKNVQEISLLKNFRSTDSIIEAARNLIQYNAELRLPKMMEHGRDYHKGEEGDIYQLEFGTRAEEVEFIAKKINELRGYKYLESIDEITGKKNYRGLDWCDFAVLVRNNKTASDFIEIFEREKIPFTAKGTSGLFERDEIRFLQMIFNYFIDKEIK</sequence>
<dbReference type="GO" id="GO:0016787">
    <property type="term" value="F:hydrolase activity"/>
    <property type="evidence" value="ECO:0007669"/>
    <property type="project" value="UniProtKB-KW"/>
</dbReference>
<feature type="domain" description="UvrD-like helicase C-terminal" evidence="12">
    <location>
        <begin position="128"/>
        <end position="266"/>
    </location>
</feature>
<evidence type="ECO:0000256" key="3">
    <source>
        <dbReference type="ARBA" id="ARBA00022801"/>
    </source>
</evidence>
<evidence type="ECO:0000256" key="9">
    <source>
        <dbReference type="ARBA" id="ARBA00034808"/>
    </source>
</evidence>
<dbReference type="InterPro" id="IPR000212">
    <property type="entry name" value="DNA_helicase_UvrD/REP"/>
</dbReference>
<feature type="non-terminal residue" evidence="13">
    <location>
        <position position="266"/>
    </location>
</feature>
<dbReference type="EC" id="5.6.2.4" evidence="9"/>
<evidence type="ECO:0000256" key="6">
    <source>
        <dbReference type="ARBA" id="ARBA00023125"/>
    </source>
</evidence>
<dbReference type="Gene3D" id="3.40.50.300">
    <property type="entry name" value="P-loop containing nucleotide triphosphate hydrolases"/>
    <property type="match status" value="2"/>
</dbReference>
<evidence type="ECO:0000256" key="1">
    <source>
        <dbReference type="ARBA" id="ARBA00009922"/>
    </source>
</evidence>
<dbReference type="AlphaFoldDB" id="X0W6E8"/>
<comment type="caution">
    <text evidence="13">The sequence shown here is derived from an EMBL/GenBank/DDBJ whole genome shotgun (WGS) entry which is preliminary data.</text>
</comment>
<keyword evidence="3" id="KW-0378">Hydrolase</keyword>
<dbReference type="InterPro" id="IPR013986">
    <property type="entry name" value="DExx_box_DNA_helicase_dom_sf"/>
</dbReference>
<dbReference type="InterPro" id="IPR014017">
    <property type="entry name" value="DNA_helicase_UvrD-like_C"/>
</dbReference>
<dbReference type="GO" id="GO:0043138">
    <property type="term" value="F:3'-5' DNA helicase activity"/>
    <property type="evidence" value="ECO:0007669"/>
    <property type="project" value="UniProtKB-EC"/>
</dbReference>
<keyword evidence="5" id="KW-0067">ATP-binding</keyword>
<dbReference type="Pfam" id="PF13361">
    <property type="entry name" value="UvrD_C"/>
    <property type="match status" value="1"/>
</dbReference>
<evidence type="ECO:0000256" key="7">
    <source>
        <dbReference type="ARBA" id="ARBA00023235"/>
    </source>
</evidence>
<organism evidence="13">
    <name type="scientific">marine sediment metagenome</name>
    <dbReference type="NCBI Taxonomy" id="412755"/>
    <lineage>
        <taxon>unclassified sequences</taxon>
        <taxon>metagenomes</taxon>
        <taxon>ecological metagenomes</taxon>
    </lineage>
</organism>